<organism evidence="2 3">
    <name type="scientific">Lactuca sativa</name>
    <name type="common">Garden lettuce</name>
    <dbReference type="NCBI Taxonomy" id="4236"/>
    <lineage>
        <taxon>Eukaryota</taxon>
        <taxon>Viridiplantae</taxon>
        <taxon>Streptophyta</taxon>
        <taxon>Embryophyta</taxon>
        <taxon>Tracheophyta</taxon>
        <taxon>Spermatophyta</taxon>
        <taxon>Magnoliopsida</taxon>
        <taxon>eudicotyledons</taxon>
        <taxon>Gunneridae</taxon>
        <taxon>Pentapetalae</taxon>
        <taxon>asterids</taxon>
        <taxon>campanulids</taxon>
        <taxon>Asterales</taxon>
        <taxon>Asteraceae</taxon>
        <taxon>Cichorioideae</taxon>
        <taxon>Cichorieae</taxon>
        <taxon>Lactucinae</taxon>
        <taxon>Lactuca</taxon>
    </lineage>
</organism>
<dbReference type="Gene3D" id="2.40.50.140">
    <property type="entry name" value="Nucleic acid-binding proteins"/>
    <property type="match status" value="1"/>
</dbReference>
<accession>A0A9R1XIF2</accession>
<feature type="domain" description="Replication protein A 70 kDa DNA-binding subunit B/D first OB fold" evidence="1">
    <location>
        <begin position="5"/>
        <end position="43"/>
    </location>
</feature>
<comment type="caution">
    <text evidence="2">The sequence shown here is derived from an EMBL/GenBank/DDBJ whole genome shotgun (WGS) entry which is preliminary data.</text>
</comment>
<dbReference type="Pfam" id="PF02721">
    <property type="entry name" value="DUF223"/>
    <property type="match status" value="1"/>
</dbReference>
<evidence type="ECO:0000313" key="2">
    <source>
        <dbReference type="EMBL" id="KAJ0214266.1"/>
    </source>
</evidence>
<dbReference type="InterPro" id="IPR003871">
    <property type="entry name" value="RFA1B/D_OB_1st"/>
</dbReference>
<sequence length="311" mass="35600">MFGIMELILIDQQGTKIYTTIKKNFIHVFEAIFNEGVVTEIIHVSTDIVDKIFLGKLCHRISCESLLRMQMTKVLHLNLTLTFENIKMILPRLSFFYIWLNSKLGVPQVGNCLFGSRLHINDDIPHILESKERLVLFLLSRLFKKVAKNDDDSVAEHFNCDGCGGVSEVYGKIKVVVRVQDESGSSSFLSFGHHDQGLQNIPVEVKTLLNRKFVFKVQISMFNLEKNYLAYIVHKLIDDESILAKVFKRSPTYEQQEKFDLVHGDNLEVVDLEAVTLSSSVDKRLIDIVATTDSLERSFKSLYSSYYPEDP</sequence>
<dbReference type="EMBL" id="NBSK02000004">
    <property type="protein sequence ID" value="KAJ0214266.1"/>
    <property type="molecule type" value="Genomic_DNA"/>
</dbReference>
<gene>
    <name evidence="2" type="ORF">LSAT_V11C400175370</name>
</gene>
<name>A0A9R1XIF2_LACSA</name>
<dbReference type="Proteomes" id="UP000235145">
    <property type="component" value="Unassembled WGS sequence"/>
</dbReference>
<keyword evidence="3" id="KW-1185">Reference proteome</keyword>
<evidence type="ECO:0000259" key="1">
    <source>
        <dbReference type="Pfam" id="PF02721"/>
    </source>
</evidence>
<protein>
    <recommendedName>
        <fullName evidence="1">Replication protein A 70 kDa DNA-binding subunit B/D first OB fold domain-containing protein</fullName>
    </recommendedName>
</protein>
<dbReference type="InterPro" id="IPR012340">
    <property type="entry name" value="NA-bd_OB-fold"/>
</dbReference>
<reference evidence="2 3" key="1">
    <citation type="journal article" date="2017" name="Nat. Commun.">
        <title>Genome assembly with in vitro proximity ligation data and whole-genome triplication in lettuce.</title>
        <authorList>
            <person name="Reyes-Chin-Wo S."/>
            <person name="Wang Z."/>
            <person name="Yang X."/>
            <person name="Kozik A."/>
            <person name="Arikit S."/>
            <person name="Song C."/>
            <person name="Xia L."/>
            <person name="Froenicke L."/>
            <person name="Lavelle D.O."/>
            <person name="Truco M.J."/>
            <person name="Xia R."/>
            <person name="Zhu S."/>
            <person name="Xu C."/>
            <person name="Xu H."/>
            <person name="Xu X."/>
            <person name="Cox K."/>
            <person name="Korf I."/>
            <person name="Meyers B.C."/>
            <person name="Michelmore R.W."/>
        </authorList>
    </citation>
    <scope>NUCLEOTIDE SEQUENCE [LARGE SCALE GENOMIC DNA]</scope>
    <source>
        <strain evidence="3">cv. Salinas</strain>
        <tissue evidence="2">Seedlings</tissue>
    </source>
</reference>
<dbReference type="AlphaFoldDB" id="A0A9R1XIF2"/>
<evidence type="ECO:0000313" key="3">
    <source>
        <dbReference type="Proteomes" id="UP000235145"/>
    </source>
</evidence>
<proteinExistence type="predicted"/>